<accession>A0AB73BHZ6</accession>
<dbReference type="AlphaFoldDB" id="A0AB73BHZ6"/>
<proteinExistence type="predicted"/>
<keyword evidence="1" id="KW-0472">Membrane</keyword>
<feature type="transmembrane region" description="Helical" evidence="1">
    <location>
        <begin position="38"/>
        <end position="55"/>
    </location>
</feature>
<dbReference type="RefSeq" id="WP_149614093.1">
    <property type="nucleotide sequence ID" value="NZ_SEUK01000047.1"/>
</dbReference>
<dbReference type="EMBL" id="SEUK01000047">
    <property type="protein sequence ID" value="KAA1161028.1"/>
    <property type="molecule type" value="Genomic_DNA"/>
</dbReference>
<comment type="caution">
    <text evidence="2">The sequence shown here is derived from an EMBL/GenBank/DDBJ whole genome shotgun (WGS) entry which is preliminary data.</text>
</comment>
<reference evidence="2 3" key="1">
    <citation type="submission" date="2019-01" db="EMBL/GenBank/DDBJ databases">
        <title>Genome sequences of marine Pseudoalteromonas species.</title>
        <authorList>
            <person name="Boraston A.B."/>
            <person name="Hehemann J.-H."/>
            <person name="Vickers C.J."/>
            <person name="Salama-Alber O."/>
            <person name="Abe K."/>
            <person name="Hettle A.J."/>
        </authorList>
    </citation>
    <scope>NUCLEOTIDE SEQUENCE [LARGE SCALE GENOMIC DNA]</scope>
    <source>
        <strain evidence="2 3">PS42</strain>
    </source>
</reference>
<gene>
    <name evidence="2" type="ORF">EU508_08415</name>
</gene>
<organism evidence="2 3">
    <name type="scientific">Pseudoalteromonas fuliginea</name>
    <dbReference type="NCBI Taxonomy" id="1872678"/>
    <lineage>
        <taxon>Bacteria</taxon>
        <taxon>Pseudomonadati</taxon>
        <taxon>Pseudomonadota</taxon>
        <taxon>Gammaproteobacteria</taxon>
        <taxon>Alteromonadales</taxon>
        <taxon>Pseudoalteromonadaceae</taxon>
        <taxon>Pseudoalteromonas</taxon>
    </lineage>
</organism>
<dbReference type="Proteomes" id="UP000324162">
    <property type="component" value="Unassembled WGS sequence"/>
</dbReference>
<evidence type="ECO:0000256" key="1">
    <source>
        <dbReference type="SAM" id="Phobius"/>
    </source>
</evidence>
<keyword evidence="1" id="KW-1133">Transmembrane helix</keyword>
<feature type="transmembrane region" description="Helical" evidence="1">
    <location>
        <begin position="104"/>
        <end position="125"/>
    </location>
</feature>
<feature type="transmembrane region" description="Helical" evidence="1">
    <location>
        <begin position="67"/>
        <end position="84"/>
    </location>
</feature>
<sequence length="128" mass="14778">MAEFLKRENELKHYNDAIEKEAEAKKILQMTSCSNKRIVGVFLFGLCISLPLMLFAELSILSTINQFYSVVLLFMVGLPLLHSFRYGWTLSKYGIVTVTDDVFSFTVMQLFYSCIFCSILLLTILRWP</sequence>
<evidence type="ECO:0000313" key="3">
    <source>
        <dbReference type="Proteomes" id="UP000324162"/>
    </source>
</evidence>
<evidence type="ECO:0000313" key="2">
    <source>
        <dbReference type="EMBL" id="KAA1161028.1"/>
    </source>
</evidence>
<name>A0AB73BHZ6_9GAMM</name>
<keyword evidence="1" id="KW-0812">Transmembrane</keyword>
<protein>
    <submittedName>
        <fullName evidence="2">Uncharacterized protein</fullName>
    </submittedName>
</protein>